<keyword evidence="2" id="KW-0812">Transmembrane</keyword>
<gene>
    <name evidence="3" type="ORF">ACFFJC_16685</name>
</gene>
<proteinExistence type="predicted"/>
<evidence type="ECO:0000256" key="2">
    <source>
        <dbReference type="SAM" id="Phobius"/>
    </source>
</evidence>
<protein>
    <recommendedName>
        <fullName evidence="5">Isopropylmalate isomerase</fullName>
    </recommendedName>
</protein>
<keyword evidence="2" id="KW-1133">Transmembrane helix</keyword>
<name>A0ABV6CZS3_9SPHN</name>
<accession>A0ABV6CZS3</accession>
<organism evidence="3 4">
    <name type="scientific">Novosphingobium soli</name>
    <dbReference type="NCBI Taxonomy" id="574956"/>
    <lineage>
        <taxon>Bacteria</taxon>
        <taxon>Pseudomonadati</taxon>
        <taxon>Pseudomonadota</taxon>
        <taxon>Alphaproteobacteria</taxon>
        <taxon>Sphingomonadales</taxon>
        <taxon>Sphingomonadaceae</taxon>
        <taxon>Novosphingobium</taxon>
    </lineage>
</organism>
<reference evidence="3 4" key="1">
    <citation type="submission" date="2024-09" db="EMBL/GenBank/DDBJ databases">
        <authorList>
            <person name="Sun Q."/>
            <person name="Mori K."/>
        </authorList>
    </citation>
    <scope>NUCLEOTIDE SEQUENCE [LARGE SCALE GENOMIC DNA]</scope>
    <source>
        <strain evidence="3 4">CCM 7706</strain>
    </source>
</reference>
<evidence type="ECO:0000313" key="4">
    <source>
        <dbReference type="Proteomes" id="UP001589798"/>
    </source>
</evidence>
<sequence length="60" mass="6126">MSQDSDNTLAGKAAMAAGAAIGSAAIAAALLYVKRRKDRKARDGQPPVTGTAPHYPAETD</sequence>
<keyword evidence="2" id="KW-0472">Membrane</keyword>
<feature type="region of interest" description="Disordered" evidence="1">
    <location>
        <begin position="36"/>
        <end position="60"/>
    </location>
</feature>
<dbReference type="RefSeq" id="WP_379488637.1">
    <property type="nucleotide sequence ID" value="NZ_JBHLWK010000021.1"/>
</dbReference>
<dbReference type="Proteomes" id="UP001589798">
    <property type="component" value="Unassembled WGS sequence"/>
</dbReference>
<feature type="transmembrane region" description="Helical" evidence="2">
    <location>
        <begin position="13"/>
        <end position="33"/>
    </location>
</feature>
<comment type="caution">
    <text evidence="3">The sequence shown here is derived from an EMBL/GenBank/DDBJ whole genome shotgun (WGS) entry which is preliminary data.</text>
</comment>
<dbReference type="EMBL" id="JBHLWK010000021">
    <property type="protein sequence ID" value="MFC0205904.1"/>
    <property type="molecule type" value="Genomic_DNA"/>
</dbReference>
<evidence type="ECO:0008006" key="5">
    <source>
        <dbReference type="Google" id="ProtNLM"/>
    </source>
</evidence>
<keyword evidence="4" id="KW-1185">Reference proteome</keyword>
<evidence type="ECO:0000313" key="3">
    <source>
        <dbReference type="EMBL" id="MFC0205904.1"/>
    </source>
</evidence>
<evidence type="ECO:0000256" key="1">
    <source>
        <dbReference type="SAM" id="MobiDB-lite"/>
    </source>
</evidence>